<dbReference type="Pfam" id="PF00586">
    <property type="entry name" value="AIRS"/>
    <property type="match status" value="2"/>
</dbReference>
<evidence type="ECO:0000256" key="3">
    <source>
        <dbReference type="ARBA" id="ARBA00022723"/>
    </source>
</evidence>
<keyword evidence="7 8" id="KW-0460">Magnesium</keyword>
<dbReference type="AlphaFoldDB" id="A0A830EAC5"/>
<feature type="domain" description="PurM-like C-terminal" evidence="10">
    <location>
        <begin position="556"/>
        <end position="697"/>
    </location>
</feature>
<evidence type="ECO:0000259" key="10">
    <source>
        <dbReference type="Pfam" id="PF02769"/>
    </source>
</evidence>
<sequence length="726" mass="78742">MPLSDNERTIIRKYLDREPTQTEWLVFDAEWSEHCSYKSSRRFLKLLPSEAPHVLRGPGLDAPLIRVGNLVVSFKIESHNHPSAVDPYDGAATGVGGIVRDILTTGLRPIALMDNLHFGQLNNPHAQWLMRNVIRGISDYGNRIGVPVVAGEVWFDESFTTNPIVLVTCIGAGRLEDAVMGEASPGDLVLVIGNDVGRDGMLGSSFASKVLDKSRDEIGAVQVGNPLLEKLLIDAIIELRNGGLVRAIKDVGGGGLATALSELADQFGLGIEIHLDRIRTRENIMPEEILVSESQERVVIVISRDKLKEAEEVLRRYGVGYDAIGALTGNNRFVAYYGNEVVVDLPIKFITHAPETNYEFREPQYLNGLRVIPELPEVPLNEALLRVLSSPNIASKEHVFSLYDYEVGVRTVIKPGRAGAAVLRLLDIDGGDGKLGIAVKADANPRYSFLDPFIGAANSLAKAYRNVVAVGAEPLAVVDSINVGNPEKPDRYWYFVNSVMGLAWIARELNIPIVGGKVSFYNEDSKGNVIKPVVAVAALGRVDDVDKVVDGGLVDGGSLIVIGDTAMDIGGSEYLYAVHGIVRGMPPRPRPRDEVRNSRAVLRLIREGLVRAAMDVGVGGLLTTLSKMALINGVGLSVDLSRVPTGDCYLDPTMVAFSETNARYVVEVSEGDLGEAMGILQNLNVPFSVIGRSSGSGIIVRWGSRELITLRLDDLASAYYPQWGDL</sequence>
<feature type="binding site" evidence="8">
    <location>
        <begin position="78"/>
        <end position="81"/>
    </location>
    <ligand>
        <name>substrate</name>
    </ligand>
</feature>
<protein>
    <recommendedName>
        <fullName evidence="8">Phosphoribosylformylglycinamidine synthase subunit PurL</fullName>
        <shortName evidence="8">FGAM synthase</shortName>
        <ecNumber evidence="8">6.3.5.3</ecNumber>
    </recommendedName>
    <alternativeName>
        <fullName evidence="8">Formylglycinamide ribonucleotide amidotransferase subunit II</fullName>
        <shortName evidence="8">FGAR amidotransferase II</shortName>
        <shortName evidence="8">FGAR-AT II</shortName>
    </alternativeName>
    <alternativeName>
        <fullName evidence="8">Glutamine amidotransferase PurL</fullName>
    </alternativeName>
    <alternativeName>
        <fullName evidence="8">Phosphoribosylformylglycinamidine synthase subunit II</fullName>
    </alternativeName>
</protein>
<dbReference type="CDD" id="cd02203">
    <property type="entry name" value="PurL_repeat1"/>
    <property type="match status" value="1"/>
</dbReference>
<feature type="binding site" evidence="8">
    <location>
        <begin position="293"/>
        <end position="295"/>
    </location>
    <ligand>
        <name>substrate</name>
    </ligand>
</feature>
<feature type="binding site" evidence="8">
    <location>
        <position position="77"/>
    </location>
    <ligand>
        <name>Mg(2+)</name>
        <dbReference type="ChEBI" id="CHEBI:18420"/>
        <label>1</label>
    </ligand>
</feature>
<accession>A0A830EAC5</accession>
<evidence type="ECO:0000256" key="1">
    <source>
        <dbReference type="ARBA" id="ARBA00022490"/>
    </source>
</evidence>
<dbReference type="GO" id="GO:0005737">
    <property type="term" value="C:cytoplasm"/>
    <property type="evidence" value="ECO:0007669"/>
    <property type="project" value="UniProtKB-SubCell"/>
</dbReference>
<dbReference type="InterPro" id="IPR036921">
    <property type="entry name" value="PurM-like_N_sf"/>
</dbReference>
<dbReference type="SUPFAM" id="SSF56042">
    <property type="entry name" value="PurM C-terminal domain-like"/>
    <property type="match status" value="2"/>
</dbReference>
<evidence type="ECO:0000256" key="2">
    <source>
        <dbReference type="ARBA" id="ARBA00022598"/>
    </source>
</evidence>
<evidence type="ECO:0000256" key="5">
    <source>
        <dbReference type="ARBA" id="ARBA00022755"/>
    </source>
</evidence>
<dbReference type="NCBIfam" id="NF002290">
    <property type="entry name" value="PRK01213.1"/>
    <property type="match status" value="1"/>
</dbReference>
<keyword evidence="6 8" id="KW-0067">ATP-binding</keyword>
<gene>
    <name evidence="8" type="primary">purL</name>
    <name evidence="13" type="ORF">GCM10007112_16040</name>
    <name evidence="12" type="ORF">Vsou_00880</name>
</gene>
<feature type="binding site" evidence="8">
    <location>
        <position position="100"/>
    </location>
    <ligand>
        <name>substrate</name>
    </ligand>
</feature>
<dbReference type="InterPro" id="IPR036676">
    <property type="entry name" value="PurM-like_C_sf"/>
</dbReference>
<feature type="active site" description="Proton acceptor" evidence="8">
    <location>
        <position position="79"/>
    </location>
</feature>
<comment type="function">
    <text evidence="8">Part of the phosphoribosylformylglycinamidine synthase complex involved in the purines biosynthetic pathway. Catalyzes the ATP-dependent conversion of formylglycinamide ribonucleotide (FGAR) and glutamine to yield formylglycinamidine ribonucleotide (FGAM) and glutamate. The FGAM synthase complex is composed of three subunits. PurQ produces an ammonia molecule by converting glutamine to glutamate. PurL transfers the ammonia molecule to FGAR to form FGAM in an ATP-dependent manner. PurS interacts with PurQ and PurL and is thought to assist in the transfer of the ammonia molecule from PurQ to PurL.</text>
</comment>
<feature type="binding site" evidence="8">
    <location>
        <position position="75"/>
    </location>
    <ligand>
        <name>ATP</name>
        <dbReference type="ChEBI" id="CHEBI:30616"/>
    </ligand>
</feature>
<evidence type="ECO:0000256" key="4">
    <source>
        <dbReference type="ARBA" id="ARBA00022741"/>
    </source>
</evidence>
<proteinExistence type="inferred from homology"/>
<dbReference type="SUPFAM" id="SSF55326">
    <property type="entry name" value="PurM N-terminal domain-like"/>
    <property type="match status" value="2"/>
</dbReference>
<comment type="subunit">
    <text evidence="8">Monomer. Part of the FGAM synthase complex composed of 1 PurL, 1 PurQ and 2 PurS subunits.</text>
</comment>
<keyword evidence="15" id="KW-1185">Reference proteome</keyword>
<dbReference type="PANTHER" id="PTHR43555:SF1">
    <property type="entry name" value="PHOSPHORIBOSYLFORMYLGLYCINAMIDINE SYNTHASE SUBUNIT PURL"/>
    <property type="match status" value="1"/>
</dbReference>
<dbReference type="EMBL" id="BMNM01000006">
    <property type="protein sequence ID" value="GGI79867.1"/>
    <property type="molecule type" value="Genomic_DNA"/>
</dbReference>
<dbReference type="Pfam" id="PF02769">
    <property type="entry name" value="AIRS_C"/>
    <property type="match status" value="2"/>
</dbReference>
<reference evidence="15" key="3">
    <citation type="submission" date="2022-09" db="EMBL/GenBank/DDBJ databases">
        <title>Complete genome sequence of Vulcanisaeta souniana.</title>
        <authorList>
            <person name="Kato S."/>
            <person name="Itoh T."/>
            <person name="Ohkuma M."/>
        </authorList>
    </citation>
    <scope>NUCLEOTIDE SEQUENCE [LARGE SCALE GENOMIC DNA]</scope>
    <source>
        <strain evidence="15">JCM 11219</strain>
    </source>
</reference>
<dbReference type="PANTHER" id="PTHR43555">
    <property type="entry name" value="PHOSPHORIBOSYLFORMYLGLYCINAMIDINE SYNTHASE SUBUNIT PURL"/>
    <property type="match status" value="1"/>
</dbReference>
<dbReference type="InterPro" id="IPR010918">
    <property type="entry name" value="PurM-like_C_dom"/>
</dbReference>
<comment type="pathway">
    <text evidence="8">Purine metabolism; IMP biosynthesis via de novo pathway; 5-amino-1-(5-phospho-D-ribosyl)imidazole from N(2)-formyl-N(1)-(5-phospho-D-ribosyl)glycinamide: step 1/2.</text>
</comment>
<reference evidence="13" key="2">
    <citation type="submission" date="2020-09" db="EMBL/GenBank/DDBJ databases">
        <authorList>
            <person name="Sun Q."/>
            <person name="Ohkuma M."/>
        </authorList>
    </citation>
    <scope>NUCLEOTIDE SEQUENCE</scope>
    <source>
        <strain evidence="13">JCM 11219</strain>
    </source>
</reference>
<dbReference type="Pfam" id="PF18072">
    <property type="entry name" value="FGAR-AT_linker"/>
    <property type="match status" value="1"/>
</dbReference>
<dbReference type="HAMAP" id="MF_00420">
    <property type="entry name" value="PurL_2"/>
    <property type="match status" value="1"/>
</dbReference>
<evidence type="ECO:0000313" key="13">
    <source>
        <dbReference type="EMBL" id="GGI79867.1"/>
    </source>
</evidence>
<keyword evidence="4 8" id="KW-0547">Nucleotide-binding</keyword>
<name>A0A830EAC5_9CREN</name>
<keyword evidence="5 8" id="KW-0658">Purine biosynthesis</keyword>
<dbReference type="Gene3D" id="3.30.1330.10">
    <property type="entry name" value="PurM-like, N-terminal domain"/>
    <property type="match status" value="2"/>
</dbReference>
<feature type="binding site" evidence="8">
    <location>
        <position position="101"/>
    </location>
    <ligand>
        <name>Mg(2+)</name>
        <dbReference type="ChEBI" id="CHEBI:18420"/>
        <label>2</label>
    </ligand>
</feature>
<feature type="binding site" evidence="8">
    <location>
        <position position="516"/>
    </location>
    <ligand>
        <name>ATP</name>
        <dbReference type="ChEBI" id="CHEBI:30616"/>
    </ligand>
</feature>
<evidence type="ECO:0000313" key="14">
    <source>
        <dbReference type="Proteomes" id="UP000657075"/>
    </source>
</evidence>
<comment type="caution">
    <text evidence="8">Lacks conserved residue(s) required for the propagation of feature annotation.</text>
</comment>
<feature type="domain" description="PurM-like N-terminal" evidence="9">
    <location>
        <begin position="420"/>
        <end position="542"/>
    </location>
</feature>
<dbReference type="UniPathway" id="UPA00074">
    <property type="reaction ID" value="UER00128"/>
</dbReference>
<evidence type="ECO:0000256" key="7">
    <source>
        <dbReference type="ARBA" id="ARBA00022842"/>
    </source>
</evidence>
<keyword evidence="3 8" id="KW-0479">Metal-binding</keyword>
<dbReference type="InterPro" id="IPR016188">
    <property type="entry name" value="PurM-like_N"/>
</dbReference>
<feature type="active site" evidence="8">
    <location>
        <position position="34"/>
    </location>
</feature>
<dbReference type="GO" id="GO:0000287">
    <property type="term" value="F:magnesium ion binding"/>
    <property type="evidence" value="ECO:0007669"/>
    <property type="project" value="UniProtKB-UniRule"/>
</dbReference>
<feature type="binding site" evidence="8">
    <location>
        <position position="250"/>
    </location>
    <ligand>
        <name>Mg(2+)</name>
        <dbReference type="ChEBI" id="CHEBI:18420"/>
        <label>2</label>
    </ligand>
</feature>
<organism evidence="13 14">
    <name type="scientific">Vulcanisaeta souniana JCM 11219</name>
    <dbReference type="NCBI Taxonomy" id="1293586"/>
    <lineage>
        <taxon>Archaea</taxon>
        <taxon>Thermoproteota</taxon>
        <taxon>Thermoprotei</taxon>
        <taxon>Thermoproteales</taxon>
        <taxon>Thermoproteaceae</taxon>
        <taxon>Vulcanisaeta</taxon>
    </lineage>
</organism>
<dbReference type="Gene3D" id="3.90.650.10">
    <property type="entry name" value="PurM-like C-terminal domain"/>
    <property type="match status" value="2"/>
</dbReference>
<dbReference type="GeneID" id="76205641"/>
<dbReference type="RefSeq" id="WP_188603472.1">
    <property type="nucleotide sequence ID" value="NZ_AP026830.1"/>
</dbReference>
<dbReference type="CDD" id="cd02204">
    <property type="entry name" value="PurL_repeat2"/>
    <property type="match status" value="1"/>
</dbReference>
<feature type="binding site" evidence="8">
    <location>
        <position position="222"/>
    </location>
    <ligand>
        <name>substrate</name>
    </ligand>
</feature>
<reference evidence="13" key="1">
    <citation type="journal article" date="2014" name="Int. J. Syst. Evol. Microbiol.">
        <title>Complete genome sequence of Corynebacterium casei LMG S-19264T (=DSM 44701T), isolated from a smear-ripened cheese.</title>
        <authorList>
            <consortium name="US DOE Joint Genome Institute (JGI-PGF)"/>
            <person name="Walter F."/>
            <person name="Albersmeier A."/>
            <person name="Kalinowski J."/>
            <person name="Ruckert C."/>
        </authorList>
    </citation>
    <scope>NUCLEOTIDE SEQUENCE</scope>
    <source>
        <strain evidence="13">JCM 11219</strain>
    </source>
</reference>
<dbReference type="Proteomes" id="UP001060771">
    <property type="component" value="Chromosome"/>
</dbReference>
<evidence type="ECO:0000313" key="12">
    <source>
        <dbReference type="EMBL" id="BDR90995.1"/>
    </source>
</evidence>
<dbReference type="OrthoDB" id="8251at2157"/>
<dbReference type="EC" id="6.3.5.3" evidence="8"/>
<dbReference type="PIRSF" id="PIRSF001587">
    <property type="entry name" value="FGAM_synthase_II"/>
    <property type="match status" value="1"/>
</dbReference>
<feature type="domain" description="PurM-like C-terminal" evidence="10">
    <location>
        <begin position="185"/>
        <end position="336"/>
    </location>
</feature>
<dbReference type="GO" id="GO:0006189">
    <property type="term" value="P:'de novo' IMP biosynthetic process"/>
    <property type="evidence" value="ECO:0007669"/>
    <property type="project" value="UniProtKB-UniRule"/>
</dbReference>
<evidence type="ECO:0000256" key="6">
    <source>
        <dbReference type="ARBA" id="ARBA00022840"/>
    </source>
</evidence>
<feature type="binding site" evidence="8">
    <location>
        <position position="479"/>
    </location>
    <ligand>
        <name>ATP</name>
        <dbReference type="ChEBI" id="CHEBI:30616"/>
    </ligand>
</feature>
<keyword evidence="2 8" id="KW-0436">Ligase</keyword>
<dbReference type="EMBL" id="AP026830">
    <property type="protein sequence ID" value="BDR90995.1"/>
    <property type="molecule type" value="Genomic_DNA"/>
</dbReference>
<reference evidence="12" key="4">
    <citation type="journal article" date="2023" name="Microbiol. Resour. Announc.">
        <title>Complete Genome Sequence of Vulcanisaeta souniana Strain IC-059, a Hyperthermophilic Archaeon Isolated from Hot Spring Water in Japan.</title>
        <authorList>
            <person name="Kato S."/>
            <person name="Itoh T."/>
            <person name="Wu L."/>
            <person name="Ma J."/>
            <person name="Ohkuma M."/>
        </authorList>
    </citation>
    <scope>NUCLEOTIDE SEQUENCE</scope>
    <source>
        <strain evidence="12">JCM 11219</strain>
    </source>
</reference>
<keyword evidence="1 8" id="KW-0963">Cytoplasm</keyword>
<comment type="catalytic activity">
    <reaction evidence="8">
        <text>N(2)-formyl-N(1)-(5-phospho-beta-D-ribosyl)glycinamide + L-glutamine + ATP + H2O = 2-formamido-N(1)-(5-O-phospho-beta-D-ribosyl)acetamidine + L-glutamate + ADP + phosphate + H(+)</text>
        <dbReference type="Rhea" id="RHEA:17129"/>
        <dbReference type="ChEBI" id="CHEBI:15377"/>
        <dbReference type="ChEBI" id="CHEBI:15378"/>
        <dbReference type="ChEBI" id="CHEBI:29985"/>
        <dbReference type="ChEBI" id="CHEBI:30616"/>
        <dbReference type="ChEBI" id="CHEBI:43474"/>
        <dbReference type="ChEBI" id="CHEBI:58359"/>
        <dbReference type="ChEBI" id="CHEBI:147286"/>
        <dbReference type="ChEBI" id="CHEBI:147287"/>
        <dbReference type="ChEBI" id="CHEBI:456216"/>
        <dbReference type="EC" id="6.3.5.3"/>
    </reaction>
</comment>
<evidence type="ECO:0000259" key="9">
    <source>
        <dbReference type="Pfam" id="PF00586"/>
    </source>
</evidence>
<dbReference type="GO" id="GO:0005524">
    <property type="term" value="F:ATP binding"/>
    <property type="evidence" value="ECO:0007669"/>
    <property type="project" value="UniProtKB-UniRule"/>
</dbReference>
<evidence type="ECO:0000256" key="8">
    <source>
        <dbReference type="HAMAP-Rule" id="MF_00420"/>
    </source>
</evidence>
<evidence type="ECO:0000313" key="15">
    <source>
        <dbReference type="Proteomes" id="UP001060771"/>
    </source>
</evidence>
<dbReference type="InterPro" id="IPR041609">
    <property type="entry name" value="PurL_linker"/>
</dbReference>
<dbReference type="Proteomes" id="UP000657075">
    <property type="component" value="Unassembled WGS sequence"/>
</dbReference>
<comment type="similarity">
    <text evidence="8">Belongs to the FGAMS family.</text>
</comment>
<feature type="binding site" evidence="8">
    <location>
        <position position="37"/>
    </location>
    <ligand>
        <name>ATP</name>
        <dbReference type="ChEBI" id="CHEBI:30616"/>
    </ligand>
</feature>
<dbReference type="GO" id="GO:0004642">
    <property type="term" value="F:phosphoribosylformylglycinamidine synthase activity"/>
    <property type="evidence" value="ECO:0007669"/>
    <property type="project" value="UniProtKB-UniRule"/>
</dbReference>
<dbReference type="NCBIfam" id="TIGR01736">
    <property type="entry name" value="FGAM_synth_II"/>
    <property type="match status" value="1"/>
</dbReference>
<dbReference type="InterPro" id="IPR010074">
    <property type="entry name" value="PRibForGlyAmidine_synth_PurL"/>
</dbReference>
<feature type="domain" description="Phosphoribosylformylglycinamidine synthase linker" evidence="11">
    <location>
        <begin position="2"/>
        <end position="38"/>
    </location>
</feature>
<feature type="binding site" evidence="8">
    <location>
        <position position="519"/>
    </location>
    <ligand>
        <name>substrate</name>
    </ligand>
</feature>
<feature type="domain" description="PurM-like N-terminal" evidence="9">
    <location>
        <begin position="61"/>
        <end position="171"/>
    </location>
</feature>
<comment type="subcellular location">
    <subcellularLocation>
        <location evidence="8">Cytoplasm</location>
    </subcellularLocation>
</comment>
<evidence type="ECO:0000259" key="11">
    <source>
        <dbReference type="Pfam" id="PF18072"/>
    </source>
</evidence>